<comment type="function">
    <text evidence="8 9">Intramembrane glycolipid transporter that operates in the biosynthetic pathway of dolichol-linked oligosaccharides, the glycan precursors employed in protein asparagine (N)-glycosylation. The sequential addition of sugars to dolichol pyrophosphate produces dolichol-linked oligosaccharides containing fourteen sugars, including two GlcNAcs, nine mannoses and three glucoses. Once assembled, the oligosaccharide is transferred from the lipid to nascent proteins by oligosaccharyltransferases. The assembly of dolichol-linked oligosaccharides begins on the cytosolic side of the endoplasmic reticulum membrane and finishes in its lumen. RFT1 could mediate the translocation of the cytosolically oriented intermediate DolPP-GlcNAc2Man5, produced by ALG11, into the ER lumen where dolichol-linked oligosaccharides assembly continues. However, the intramembrane lipid transporter activity could not be confirmed in vitro.</text>
</comment>
<keyword evidence="7 9" id="KW-0472">Membrane</keyword>
<evidence type="ECO:0000256" key="8">
    <source>
        <dbReference type="ARBA" id="ARBA00045912"/>
    </source>
</evidence>
<keyword evidence="6 9" id="KW-1133">Transmembrane helix</keyword>
<protein>
    <recommendedName>
        <fullName evidence="9">Protein RFT1 homolog</fullName>
    </recommendedName>
</protein>
<evidence type="ECO:0000256" key="6">
    <source>
        <dbReference type="ARBA" id="ARBA00022989"/>
    </source>
</evidence>
<reference evidence="10 11" key="1">
    <citation type="submission" date="2024-02" db="EMBL/GenBank/DDBJ databases">
        <title>Chromosome-scale genome assembly of the rough periwinkle Littorina saxatilis.</title>
        <authorList>
            <person name="De Jode A."/>
            <person name="Faria R."/>
            <person name="Formenti G."/>
            <person name="Sims Y."/>
            <person name="Smith T.P."/>
            <person name="Tracey A."/>
            <person name="Wood J.M.D."/>
            <person name="Zagrodzka Z.B."/>
            <person name="Johannesson K."/>
            <person name="Butlin R.K."/>
            <person name="Leder E.H."/>
        </authorList>
    </citation>
    <scope>NUCLEOTIDE SEQUENCE [LARGE SCALE GENOMIC DNA]</scope>
    <source>
        <strain evidence="10">Snail1</strain>
        <tissue evidence="10">Muscle</tissue>
    </source>
</reference>
<feature type="transmembrane region" description="Helical" evidence="9">
    <location>
        <begin position="45"/>
        <end position="62"/>
    </location>
</feature>
<dbReference type="GO" id="GO:0006488">
    <property type="term" value="P:dolichol-linked oligosaccharide biosynthetic process"/>
    <property type="evidence" value="ECO:0007669"/>
    <property type="project" value="InterPro"/>
</dbReference>
<name>A0AAN9B9F0_9CAEN</name>
<evidence type="ECO:0000256" key="2">
    <source>
        <dbReference type="ARBA" id="ARBA00004922"/>
    </source>
</evidence>
<accession>A0AAN9B9F0</accession>
<proteinExistence type="inferred from homology"/>
<comment type="similarity">
    <text evidence="3 9">Belongs to the RFT1 family.</text>
</comment>
<feature type="transmembrane region" description="Helical" evidence="9">
    <location>
        <begin position="179"/>
        <end position="200"/>
    </location>
</feature>
<evidence type="ECO:0000256" key="5">
    <source>
        <dbReference type="ARBA" id="ARBA00022824"/>
    </source>
</evidence>
<feature type="transmembrane region" description="Helical" evidence="9">
    <location>
        <begin position="466"/>
        <end position="485"/>
    </location>
</feature>
<dbReference type="EMBL" id="JBAMIC010000010">
    <property type="protein sequence ID" value="KAK7101753.1"/>
    <property type="molecule type" value="Genomic_DNA"/>
</dbReference>
<evidence type="ECO:0000256" key="9">
    <source>
        <dbReference type="RuleBase" id="RU365067"/>
    </source>
</evidence>
<feature type="transmembrane region" description="Helical" evidence="9">
    <location>
        <begin position="119"/>
        <end position="141"/>
    </location>
</feature>
<keyword evidence="4 9" id="KW-0812">Transmembrane</keyword>
<feature type="transmembrane region" description="Helical" evidence="9">
    <location>
        <begin position="153"/>
        <end position="173"/>
    </location>
</feature>
<keyword evidence="11" id="KW-1185">Reference proteome</keyword>
<evidence type="ECO:0000256" key="3">
    <source>
        <dbReference type="ARBA" id="ARBA00010288"/>
    </source>
</evidence>
<feature type="transmembrane region" description="Helical" evidence="9">
    <location>
        <begin position="332"/>
        <end position="353"/>
    </location>
</feature>
<feature type="transmembrane region" description="Helical" evidence="9">
    <location>
        <begin position="409"/>
        <end position="427"/>
    </location>
</feature>
<dbReference type="Proteomes" id="UP001374579">
    <property type="component" value="Unassembled WGS sequence"/>
</dbReference>
<evidence type="ECO:0000256" key="4">
    <source>
        <dbReference type="ARBA" id="ARBA00022692"/>
    </source>
</evidence>
<dbReference type="PANTHER" id="PTHR13117:SF5">
    <property type="entry name" value="PROTEIN RFT1 HOMOLOG"/>
    <property type="match status" value="1"/>
</dbReference>
<evidence type="ECO:0000256" key="1">
    <source>
        <dbReference type="ARBA" id="ARBA00004477"/>
    </source>
</evidence>
<dbReference type="InterPro" id="IPR007594">
    <property type="entry name" value="RFT1"/>
</dbReference>
<dbReference type="PANTHER" id="PTHR13117">
    <property type="entry name" value="ENDOPLASMIC RETICULUM MULTISPAN TRANSMEMBRANE PROTEIN-RELATED"/>
    <property type="match status" value="1"/>
</dbReference>
<keyword evidence="5" id="KW-0256">Endoplasmic reticulum</keyword>
<dbReference type="AlphaFoldDB" id="A0AAN9B9F0"/>
<feature type="transmembrane region" description="Helical" evidence="9">
    <location>
        <begin position="20"/>
        <end position="39"/>
    </location>
</feature>
<comment type="caution">
    <text evidence="10">The sequence shown here is derived from an EMBL/GenBank/DDBJ whole genome shotgun (WGS) entry which is preliminary data.</text>
</comment>
<feature type="transmembrane region" description="Helical" evidence="9">
    <location>
        <begin position="497"/>
        <end position="519"/>
    </location>
</feature>
<dbReference type="GO" id="GO:0005789">
    <property type="term" value="C:endoplasmic reticulum membrane"/>
    <property type="evidence" value="ECO:0007669"/>
    <property type="project" value="UniProtKB-SubCell"/>
</dbReference>
<evidence type="ECO:0000256" key="7">
    <source>
        <dbReference type="ARBA" id="ARBA00023136"/>
    </source>
</evidence>
<evidence type="ECO:0000313" key="11">
    <source>
        <dbReference type="Proteomes" id="UP001374579"/>
    </source>
</evidence>
<gene>
    <name evidence="10" type="ORF">V1264_020087</name>
</gene>
<comment type="pathway">
    <text evidence="2">Protein modification; protein glycosylation.</text>
</comment>
<sequence length="539" mass="60195">MKASNILASTARATSYNMLLQVTIRVMTFVLNAVVLRYISRDLLGVVNVRLTLLYSTVLFLTKEAFQKACLSRRDSQDWRQVINLMWCTFPLGVLISTLLSMVWLYLLETPDPSIVASYGVGVVAFAVSGCLEILAEPLFVTGQAFLFIKLKVLSLGLSQAVKCVVAVVLVLALPHWGIYSFALAQLLSSLTYVAIYYAYFTRYVTSRAKNDDGDNFPLMSVSDFFPHAIPGKALFDVHVVHLTWSFFKQSFLKQILTEGERYVMTFLDVLSFADQGVYDVINNLGSLVARFIFLPIEENGYLFFSQTLNRAKPAKEQAQDCIQLSSRVLGVLVKIVTLIGCTVVVFGYANSYLALHIYGGQSLSTGTGPTLLRWYCVYVLLLAVNGVTEGFVFATMSKEQVDRYNQKMLVLSVLFLTTSWFLTTQIGSVGFILANCFNMALRITHSIIFIWKYFENTSYTPLAEIIPSGPVIATLAVSFIITSISERQWVMQGNLLGNLLHIGVNGICLLAVLGTVFFTEKNMVQVIRDQLLHKHHTE</sequence>
<comment type="subcellular location">
    <subcellularLocation>
        <location evidence="1 9">Endoplasmic reticulum membrane</location>
        <topology evidence="1 9">Multi-pass membrane protein</topology>
    </subcellularLocation>
</comment>
<dbReference type="Pfam" id="PF04506">
    <property type="entry name" value="Rft-1"/>
    <property type="match status" value="1"/>
</dbReference>
<evidence type="ECO:0000313" key="10">
    <source>
        <dbReference type="EMBL" id="KAK7101753.1"/>
    </source>
</evidence>
<feature type="transmembrane region" description="Helical" evidence="9">
    <location>
        <begin position="82"/>
        <end position="107"/>
    </location>
</feature>
<dbReference type="GO" id="GO:0034203">
    <property type="term" value="P:glycolipid translocation"/>
    <property type="evidence" value="ECO:0007669"/>
    <property type="project" value="TreeGrafter"/>
</dbReference>
<feature type="transmembrane region" description="Helical" evidence="9">
    <location>
        <begin position="373"/>
        <end position="397"/>
    </location>
</feature>
<organism evidence="10 11">
    <name type="scientific">Littorina saxatilis</name>
    <dbReference type="NCBI Taxonomy" id="31220"/>
    <lineage>
        <taxon>Eukaryota</taxon>
        <taxon>Metazoa</taxon>
        <taxon>Spiralia</taxon>
        <taxon>Lophotrochozoa</taxon>
        <taxon>Mollusca</taxon>
        <taxon>Gastropoda</taxon>
        <taxon>Caenogastropoda</taxon>
        <taxon>Littorinimorpha</taxon>
        <taxon>Littorinoidea</taxon>
        <taxon>Littorinidae</taxon>
        <taxon>Littorina</taxon>
    </lineage>
</organism>